<dbReference type="Gene3D" id="3.80.10.10">
    <property type="entry name" value="Ribonuclease Inhibitor"/>
    <property type="match status" value="1"/>
</dbReference>
<evidence type="ECO:0000313" key="2">
    <source>
        <dbReference type="Proteomes" id="UP001589838"/>
    </source>
</evidence>
<dbReference type="EMBL" id="JBHLUX010000020">
    <property type="protein sequence ID" value="MFC0470424.1"/>
    <property type="molecule type" value="Genomic_DNA"/>
</dbReference>
<protein>
    <recommendedName>
        <fullName evidence="3">Leucine-rich repeat domain-containing protein</fullName>
    </recommendedName>
</protein>
<comment type="caution">
    <text evidence="1">The sequence shown here is derived from an EMBL/GenBank/DDBJ whole genome shotgun (WGS) entry which is preliminary data.</text>
</comment>
<proteinExistence type="predicted"/>
<dbReference type="SUPFAM" id="SSF52058">
    <property type="entry name" value="L domain-like"/>
    <property type="match status" value="1"/>
</dbReference>
<dbReference type="RefSeq" id="WP_335960213.1">
    <property type="nucleotide sequence ID" value="NZ_JAXBLX010000009.1"/>
</dbReference>
<reference evidence="1 2" key="1">
    <citation type="submission" date="2024-09" db="EMBL/GenBank/DDBJ databases">
        <authorList>
            <person name="Sun Q."/>
            <person name="Mori K."/>
        </authorList>
    </citation>
    <scope>NUCLEOTIDE SEQUENCE [LARGE SCALE GENOMIC DNA]</scope>
    <source>
        <strain evidence="1 2">NCAIM B.02610</strain>
    </source>
</reference>
<evidence type="ECO:0008006" key="3">
    <source>
        <dbReference type="Google" id="ProtNLM"/>
    </source>
</evidence>
<gene>
    <name evidence="1" type="ORF">ACFFHM_07785</name>
</gene>
<accession>A0ABV6KAT4</accession>
<name>A0ABV6KAT4_9BACI</name>
<dbReference type="Proteomes" id="UP001589838">
    <property type="component" value="Unassembled WGS sequence"/>
</dbReference>
<sequence>MDKKVEWYLSFFYQNGFRFYEREKKTIVVDEAKIQSYVDYINENQIKVVAVNSLYYHKNDLTFLEQCPHVEEVHINSIFITDHSKLYSLKNLQVLSIEEPKMELDLSVFSNTLKELSIEHNRYVKKLETCTNLHTLMIWKYKPKSKNLEELKSLKQVKDLSIIQGNINSLKGCRSFQKLTKLEVHYLRNLKHIDEIENNSMTIKSVEFGHCRNLKNHGYVVCLKELETLIFESCGDIQNLQFVKALTKLTHLSFVDCNIVDGNIKPCIGLNFVGFNNKRHYNHTFEELNPNFKVN</sequence>
<keyword evidence="2" id="KW-1185">Reference proteome</keyword>
<evidence type="ECO:0000313" key="1">
    <source>
        <dbReference type="EMBL" id="MFC0470424.1"/>
    </source>
</evidence>
<dbReference type="InterPro" id="IPR032675">
    <property type="entry name" value="LRR_dom_sf"/>
</dbReference>
<organism evidence="1 2">
    <name type="scientific">Halalkalibacter kiskunsagensis</name>
    <dbReference type="NCBI Taxonomy" id="1548599"/>
    <lineage>
        <taxon>Bacteria</taxon>
        <taxon>Bacillati</taxon>
        <taxon>Bacillota</taxon>
        <taxon>Bacilli</taxon>
        <taxon>Bacillales</taxon>
        <taxon>Bacillaceae</taxon>
        <taxon>Halalkalibacter</taxon>
    </lineage>
</organism>